<name>A0ABQ6FEK3_9RHOO</name>
<evidence type="ECO:0000256" key="1">
    <source>
        <dbReference type="SAM" id="SignalP"/>
    </source>
</evidence>
<feature type="domain" description="Ice-binding protein C-terminal" evidence="2">
    <location>
        <begin position="206"/>
        <end position="229"/>
    </location>
</feature>
<reference evidence="4" key="1">
    <citation type="journal article" date="2019" name="Int. J. Syst. Evol. Microbiol.">
        <title>The Global Catalogue of Microorganisms (GCM) 10K type strain sequencing project: providing services to taxonomists for standard genome sequencing and annotation.</title>
        <authorList>
            <consortium name="The Broad Institute Genomics Platform"/>
            <consortium name="The Broad Institute Genome Sequencing Center for Infectious Disease"/>
            <person name="Wu L."/>
            <person name="Ma J."/>
        </authorList>
    </citation>
    <scope>NUCLEOTIDE SEQUENCE [LARGE SCALE GENOMIC DNA]</scope>
    <source>
        <strain evidence="4">NBRC 102407</strain>
    </source>
</reference>
<comment type="caution">
    <text evidence="3">The sequence shown here is derived from an EMBL/GenBank/DDBJ whole genome shotgun (WGS) entry which is preliminary data.</text>
</comment>
<gene>
    <name evidence="3" type="ORF">GCM10007933_32220</name>
</gene>
<evidence type="ECO:0000259" key="2">
    <source>
        <dbReference type="Pfam" id="PF07589"/>
    </source>
</evidence>
<sequence length="232" mass="24650">MRKTAQLGTATLLAISLTTPAIGGEIKNTEEMNCPGDGTVYWARFDSKGGKYDTGSKACKKGETVKVPLEDNGGAKAIGFFQAGKKLPDPLAIEYFMSWDGTGYRLDDLAYGIYLTIGSTPYRVPLFESTVSELYAVIDMTPYLAAMPALDPTITYDFSAGNSASLPGVRISTTEPTFSSTDGWTISPYTGQATLLAEVSGQATHIPEPTTALLGLTGLAALGALRRRRLGN</sequence>
<keyword evidence="4" id="KW-1185">Reference proteome</keyword>
<feature type="signal peptide" evidence="1">
    <location>
        <begin position="1"/>
        <end position="23"/>
    </location>
</feature>
<evidence type="ECO:0000313" key="4">
    <source>
        <dbReference type="Proteomes" id="UP001157167"/>
    </source>
</evidence>
<organism evidence="3 4">
    <name type="scientific">Zoogloea oryzae</name>
    <dbReference type="NCBI Taxonomy" id="310767"/>
    <lineage>
        <taxon>Bacteria</taxon>
        <taxon>Pseudomonadati</taxon>
        <taxon>Pseudomonadota</taxon>
        <taxon>Betaproteobacteria</taxon>
        <taxon>Rhodocyclales</taxon>
        <taxon>Zoogloeaceae</taxon>
        <taxon>Zoogloea</taxon>
    </lineage>
</organism>
<protein>
    <recommendedName>
        <fullName evidence="2">Ice-binding protein C-terminal domain-containing protein</fullName>
    </recommendedName>
</protein>
<dbReference type="EMBL" id="BSPX01000059">
    <property type="protein sequence ID" value="GLT23751.1"/>
    <property type="molecule type" value="Genomic_DNA"/>
</dbReference>
<accession>A0ABQ6FEK3</accession>
<dbReference type="Proteomes" id="UP001157167">
    <property type="component" value="Unassembled WGS sequence"/>
</dbReference>
<feature type="chain" id="PRO_5047519446" description="Ice-binding protein C-terminal domain-containing protein" evidence="1">
    <location>
        <begin position="24"/>
        <end position="232"/>
    </location>
</feature>
<evidence type="ECO:0000313" key="3">
    <source>
        <dbReference type="EMBL" id="GLT23751.1"/>
    </source>
</evidence>
<proteinExistence type="predicted"/>
<dbReference type="Pfam" id="PF07589">
    <property type="entry name" value="PEP-CTERM"/>
    <property type="match status" value="1"/>
</dbReference>
<dbReference type="InterPro" id="IPR013424">
    <property type="entry name" value="Ice-binding_C"/>
</dbReference>
<keyword evidence="1" id="KW-0732">Signal</keyword>